<evidence type="ECO:0000256" key="5">
    <source>
        <dbReference type="SAM" id="MobiDB-lite"/>
    </source>
</evidence>
<gene>
    <name evidence="7" type="ORF">GXP67_17680</name>
</gene>
<feature type="compositionally biased region" description="Low complexity" evidence="5">
    <location>
        <begin position="49"/>
        <end position="60"/>
    </location>
</feature>
<feature type="domain" description="Cytochrome c" evidence="6">
    <location>
        <begin position="81"/>
        <end position="170"/>
    </location>
</feature>
<organism evidence="7 8">
    <name type="scientific">Rhodocytophaga rosea</name>
    <dbReference type="NCBI Taxonomy" id="2704465"/>
    <lineage>
        <taxon>Bacteria</taxon>
        <taxon>Pseudomonadati</taxon>
        <taxon>Bacteroidota</taxon>
        <taxon>Cytophagia</taxon>
        <taxon>Cytophagales</taxon>
        <taxon>Rhodocytophagaceae</taxon>
        <taxon>Rhodocytophaga</taxon>
    </lineage>
</organism>
<keyword evidence="8" id="KW-1185">Reference proteome</keyword>
<evidence type="ECO:0000313" key="7">
    <source>
        <dbReference type="EMBL" id="QHT68340.1"/>
    </source>
</evidence>
<evidence type="ECO:0000256" key="4">
    <source>
        <dbReference type="PROSITE-ProRule" id="PRU00433"/>
    </source>
</evidence>
<keyword evidence="3 4" id="KW-0408">Iron</keyword>
<dbReference type="GO" id="GO:0009055">
    <property type="term" value="F:electron transfer activity"/>
    <property type="evidence" value="ECO:0007669"/>
    <property type="project" value="InterPro"/>
</dbReference>
<protein>
    <submittedName>
        <fullName evidence="7">Cytochrome c</fullName>
    </submittedName>
</protein>
<dbReference type="Pfam" id="PF00034">
    <property type="entry name" value="Cytochrom_C"/>
    <property type="match status" value="1"/>
</dbReference>
<dbReference type="GO" id="GO:0046872">
    <property type="term" value="F:metal ion binding"/>
    <property type="evidence" value="ECO:0007669"/>
    <property type="project" value="UniProtKB-KW"/>
</dbReference>
<evidence type="ECO:0000313" key="8">
    <source>
        <dbReference type="Proteomes" id="UP000480178"/>
    </source>
</evidence>
<feature type="compositionally biased region" description="Polar residues" evidence="5">
    <location>
        <begin position="32"/>
        <end position="48"/>
    </location>
</feature>
<dbReference type="Gene3D" id="1.10.760.10">
    <property type="entry name" value="Cytochrome c-like domain"/>
    <property type="match status" value="1"/>
</dbReference>
<dbReference type="PROSITE" id="PS51007">
    <property type="entry name" value="CYTC"/>
    <property type="match status" value="1"/>
</dbReference>
<reference evidence="7 8" key="1">
    <citation type="submission" date="2020-01" db="EMBL/GenBank/DDBJ databases">
        <authorList>
            <person name="Kim M.K."/>
        </authorList>
    </citation>
    <scope>NUCLEOTIDE SEQUENCE [LARGE SCALE GENOMIC DNA]</scope>
    <source>
        <strain evidence="7 8">172606-1</strain>
    </source>
</reference>
<sequence length="176" mass="19357">MKIDNPKANELLFKFCLFFSLLIAVSCSSENKTEGNEASNTTEENTSSAPAAQPEAVPVADQSKGIGPVSNVNVGADIDKTLAGQGKTIFESKCAACHKLNERYVGPPLGGVTQRRKPEWIMNMILNPQEMVQKNDTAQALLSTYMTQMPNQNLTQEEARAMLEYFRQADSEPKQK</sequence>
<feature type="region of interest" description="Disordered" evidence="5">
    <location>
        <begin position="32"/>
        <end position="64"/>
    </location>
</feature>
<dbReference type="AlphaFoldDB" id="A0A6C0GL19"/>
<accession>A0A6C0GL19</accession>
<dbReference type="Proteomes" id="UP000480178">
    <property type="component" value="Chromosome"/>
</dbReference>
<dbReference type="InterPro" id="IPR036909">
    <property type="entry name" value="Cyt_c-like_dom_sf"/>
</dbReference>
<evidence type="ECO:0000256" key="1">
    <source>
        <dbReference type="ARBA" id="ARBA00022617"/>
    </source>
</evidence>
<dbReference type="EMBL" id="CP048222">
    <property type="protein sequence ID" value="QHT68340.1"/>
    <property type="molecule type" value="Genomic_DNA"/>
</dbReference>
<dbReference type="RefSeq" id="WP_162444354.1">
    <property type="nucleotide sequence ID" value="NZ_CP048222.1"/>
</dbReference>
<evidence type="ECO:0000256" key="3">
    <source>
        <dbReference type="ARBA" id="ARBA00023004"/>
    </source>
</evidence>
<keyword evidence="2 4" id="KW-0479">Metal-binding</keyword>
<dbReference type="KEGG" id="rhoz:GXP67_17680"/>
<keyword evidence="1 4" id="KW-0349">Heme</keyword>
<dbReference type="SUPFAM" id="SSF46626">
    <property type="entry name" value="Cytochrome c"/>
    <property type="match status" value="1"/>
</dbReference>
<evidence type="ECO:0000256" key="2">
    <source>
        <dbReference type="ARBA" id="ARBA00022723"/>
    </source>
</evidence>
<name>A0A6C0GL19_9BACT</name>
<dbReference type="GO" id="GO:0020037">
    <property type="term" value="F:heme binding"/>
    <property type="evidence" value="ECO:0007669"/>
    <property type="project" value="InterPro"/>
</dbReference>
<dbReference type="InterPro" id="IPR009056">
    <property type="entry name" value="Cyt_c-like_dom"/>
</dbReference>
<proteinExistence type="predicted"/>
<dbReference type="PROSITE" id="PS51257">
    <property type="entry name" value="PROKAR_LIPOPROTEIN"/>
    <property type="match status" value="1"/>
</dbReference>
<evidence type="ECO:0000259" key="6">
    <source>
        <dbReference type="PROSITE" id="PS51007"/>
    </source>
</evidence>